<sequence length="193" mass="22182">MAYHPDLNDGCKNKAASFQEVSKAYRVLSNERKRDQYDREMGFIRRVRQSPYSGARFTGAAHHQHQHQRYDGRGNPAQYGFGYPPPGGGVNQEMWNAWHHGDNATNTDPIQRRNSFFKGTGRVGAYYQREMQREFARMAGAGEQPESTTEHDPHKAQWNKKKAVKERMRLRREQRGSRGSIEDEYGSSGCVVC</sequence>
<accession>A0A7S2UZ81</accession>
<dbReference type="CDD" id="cd06257">
    <property type="entry name" value="DnaJ"/>
    <property type="match status" value="1"/>
</dbReference>
<evidence type="ECO:0000313" key="4">
    <source>
        <dbReference type="EMBL" id="CAD9863152.1"/>
    </source>
</evidence>
<name>A0A7S2UZ81_9STRA</name>
<evidence type="ECO:0000256" key="2">
    <source>
        <dbReference type="SAM" id="MobiDB-lite"/>
    </source>
</evidence>
<evidence type="ECO:0000259" key="3">
    <source>
        <dbReference type="PROSITE" id="PS50076"/>
    </source>
</evidence>
<gene>
    <name evidence="4" type="ORF">FJAP1339_LOCUS5684</name>
</gene>
<dbReference type="AlphaFoldDB" id="A0A7S2UZ81"/>
<dbReference type="InterPro" id="IPR001623">
    <property type="entry name" value="DnaJ_domain"/>
</dbReference>
<feature type="domain" description="J" evidence="3">
    <location>
        <begin position="1"/>
        <end position="41"/>
    </location>
</feature>
<dbReference type="Gene3D" id="1.10.287.110">
    <property type="entry name" value="DnaJ domain"/>
    <property type="match status" value="1"/>
</dbReference>
<proteinExistence type="predicted"/>
<protein>
    <recommendedName>
        <fullName evidence="3">J domain-containing protein</fullName>
    </recommendedName>
</protein>
<dbReference type="EMBL" id="HBHR01011765">
    <property type="protein sequence ID" value="CAD9863152.1"/>
    <property type="molecule type" value="Transcribed_RNA"/>
</dbReference>
<reference evidence="4" key="1">
    <citation type="submission" date="2021-01" db="EMBL/GenBank/DDBJ databases">
        <authorList>
            <person name="Corre E."/>
            <person name="Pelletier E."/>
            <person name="Niang G."/>
            <person name="Scheremetjew M."/>
            <person name="Finn R."/>
            <person name="Kale V."/>
            <person name="Holt S."/>
            <person name="Cochrane G."/>
            <person name="Meng A."/>
            <person name="Brown T."/>
            <person name="Cohen L."/>
        </authorList>
    </citation>
    <scope>NUCLEOTIDE SEQUENCE</scope>
    <source>
        <strain evidence="4">CCMP1661</strain>
    </source>
</reference>
<dbReference type="PANTHER" id="PTHR44145:SF3">
    <property type="entry name" value="DNAJ HOMOLOG SUBFAMILY A MEMBER 3, MITOCHONDRIAL"/>
    <property type="match status" value="1"/>
</dbReference>
<feature type="compositionally biased region" description="Basic and acidic residues" evidence="2">
    <location>
        <begin position="165"/>
        <end position="176"/>
    </location>
</feature>
<dbReference type="InterPro" id="IPR051938">
    <property type="entry name" value="Apopto_cytoskel_mod"/>
</dbReference>
<dbReference type="SUPFAM" id="SSF46565">
    <property type="entry name" value="Chaperone J-domain"/>
    <property type="match status" value="1"/>
</dbReference>
<organism evidence="4">
    <name type="scientific">Fibrocapsa japonica</name>
    <dbReference type="NCBI Taxonomy" id="94617"/>
    <lineage>
        <taxon>Eukaryota</taxon>
        <taxon>Sar</taxon>
        <taxon>Stramenopiles</taxon>
        <taxon>Ochrophyta</taxon>
        <taxon>Raphidophyceae</taxon>
        <taxon>Chattonellales</taxon>
        <taxon>Chattonellaceae</taxon>
        <taxon>Fibrocapsa</taxon>
    </lineage>
</organism>
<feature type="region of interest" description="Disordered" evidence="2">
    <location>
        <begin position="140"/>
        <end position="193"/>
    </location>
</feature>
<evidence type="ECO:0000256" key="1">
    <source>
        <dbReference type="ARBA" id="ARBA00023186"/>
    </source>
</evidence>
<dbReference type="PROSITE" id="PS50076">
    <property type="entry name" value="DNAJ_2"/>
    <property type="match status" value="1"/>
</dbReference>
<dbReference type="InterPro" id="IPR036869">
    <property type="entry name" value="J_dom_sf"/>
</dbReference>
<dbReference type="PANTHER" id="PTHR44145">
    <property type="entry name" value="DNAJ HOMOLOG SUBFAMILY A MEMBER 3, MITOCHONDRIAL"/>
    <property type="match status" value="1"/>
</dbReference>
<keyword evidence="1" id="KW-0143">Chaperone</keyword>
<dbReference type="Pfam" id="PF00226">
    <property type="entry name" value="DnaJ"/>
    <property type="match status" value="1"/>
</dbReference>